<dbReference type="PANTHER" id="PTHR33065">
    <property type="entry name" value="OS07G0486400 PROTEIN"/>
    <property type="match status" value="1"/>
</dbReference>
<gene>
    <name evidence="2" type="ORF">SEVIR_2G178400v2</name>
</gene>
<name>A0A4U6VUC2_SETVI</name>
<sequence length="142" mass="15562">MTGPKRGIALADSVLIEFDTRIKNGEQEDDDDPQLIDGAVVFNGLRMLGVPFKGRIQGNCGAIDMSATLVENAVEATVEVVIFEVQSGFDLSLISSFFWFVIAVEMNTVMRLKFKAGRGSNSDNVEHHCSFKAKLHGFINHA</sequence>
<keyword evidence="3" id="KW-1185">Reference proteome</keyword>
<proteinExistence type="predicted"/>
<accession>A0A4U6VUC2</accession>
<organism evidence="2 3">
    <name type="scientific">Setaria viridis</name>
    <name type="common">Green bristlegrass</name>
    <name type="synonym">Setaria italica subsp. viridis</name>
    <dbReference type="NCBI Taxonomy" id="4556"/>
    <lineage>
        <taxon>Eukaryota</taxon>
        <taxon>Viridiplantae</taxon>
        <taxon>Streptophyta</taxon>
        <taxon>Embryophyta</taxon>
        <taxon>Tracheophyta</taxon>
        <taxon>Spermatophyta</taxon>
        <taxon>Magnoliopsida</taxon>
        <taxon>Liliopsida</taxon>
        <taxon>Poales</taxon>
        <taxon>Poaceae</taxon>
        <taxon>PACMAD clade</taxon>
        <taxon>Panicoideae</taxon>
        <taxon>Panicodae</taxon>
        <taxon>Paniceae</taxon>
        <taxon>Cenchrinae</taxon>
        <taxon>Setaria</taxon>
    </lineage>
</organism>
<dbReference type="EMBL" id="CM016553">
    <property type="protein sequence ID" value="TKW32605.1"/>
    <property type="molecule type" value="Genomic_DNA"/>
</dbReference>
<dbReference type="Gramene" id="TKW32605">
    <property type="protein sequence ID" value="TKW32605"/>
    <property type="gene ID" value="SEVIR_2G178400v2"/>
</dbReference>
<reference evidence="2" key="1">
    <citation type="submission" date="2019-03" db="EMBL/GenBank/DDBJ databases">
        <title>WGS assembly of Setaria viridis.</title>
        <authorList>
            <person name="Huang P."/>
            <person name="Jenkins J."/>
            <person name="Grimwood J."/>
            <person name="Barry K."/>
            <person name="Healey A."/>
            <person name="Mamidi S."/>
            <person name="Sreedasyam A."/>
            <person name="Shu S."/>
            <person name="Feldman M."/>
            <person name="Wu J."/>
            <person name="Yu Y."/>
            <person name="Chen C."/>
            <person name="Johnson J."/>
            <person name="Rokhsar D."/>
            <person name="Baxter I."/>
            <person name="Schmutz J."/>
            <person name="Brutnell T."/>
            <person name="Kellogg E."/>
        </authorList>
    </citation>
    <scope>NUCLEOTIDE SEQUENCE [LARGE SCALE GENOMIC DNA]</scope>
</reference>
<evidence type="ECO:0000313" key="3">
    <source>
        <dbReference type="Proteomes" id="UP000298652"/>
    </source>
</evidence>
<dbReference type="Pfam" id="PF20241">
    <property type="entry name" value="DUF6598"/>
    <property type="match status" value="1"/>
</dbReference>
<feature type="domain" description="DUF6598" evidence="1">
    <location>
        <begin position="1"/>
        <end position="89"/>
    </location>
</feature>
<dbReference type="PANTHER" id="PTHR33065:SF19">
    <property type="entry name" value="OS11G0130700 PROTEIN"/>
    <property type="match status" value="1"/>
</dbReference>
<evidence type="ECO:0000313" key="2">
    <source>
        <dbReference type="EMBL" id="TKW32605.1"/>
    </source>
</evidence>
<evidence type="ECO:0000259" key="1">
    <source>
        <dbReference type="Pfam" id="PF20241"/>
    </source>
</evidence>
<dbReference type="Proteomes" id="UP000298652">
    <property type="component" value="Chromosome 2"/>
</dbReference>
<dbReference type="AlphaFoldDB" id="A0A4U6VUC2"/>
<protein>
    <recommendedName>
        <fullName evidence="1">DUF6598 domain-containing protein</fullName>
    </recommendedName>
</protein>
<dbReference type="InterPro" id="IPR046533">
    <property type="entry name" value="DUF6598"/>
</dbReference>
<dbReference type="OMA" id="EAYHSEM"/>